<dbReference type="SMART" id="SM00530">
    <property type="entry name" value="HTH_XRE"/>
    <property type="match status" value="1"/>
</dbReference>
<protein>
    <submittedName>
        <fullName evidence="2">Helix-turn-helix transcriptional regulator</fullName>
    </submittedName>
</protein>
<accession>A0A7X6M3Q1</accession>
<sequence length="92" mass="9907">MSITGDLIRRHREALGLSQAELGRRVDSSQRQIARFESGAAEPSLVIGLRLAQELGISPTELGGMNPARARPIRAVVGGVADLGRVRTHRRA</sequence>
<dbReference type="InterPro" id="IPR001387">
    <property type="entry name" value="Cro/C1-type_HTH"/>
</dbReference>
<dbReference type="AlphaFoldDB" id="A0A7X6M3Q1"/>
<comment type="caution">
    <text evidence="2">The sequence shown here is derived from an EMBL/GenBank/DDBJ whole genome shotgun (WGS) entry which is preliminary data.</text>
</comment>
<dbReference type="EMBL" id="JAAXPE010000061">
    <property type="protein sequence ID" value="NKY89778.1"/>
    <property type="molecule type" value="Genomic_DNA"/>
</dbReference>
<proteinExistence type="predicted"/>
<organism evidence="2 3">
    <name type="scientific">Nocardia veterana</name>
    <dbReference type="NCBI Taxonomy" id="132249"/>
    <lineage>
        <taxon>Bacteria</taxon>
        <taxon>Bacillati</taxon>
        <taxon>Actinomycetota</taxon>
        <taxon>Actinomycetes</taxon>
        <taxon>Mycobacteriales</taxon>
        <taxon>Nocardiaceae</taxon>
        <taxon>Nocardia</taxon>
    </lineage>
</organism>
<gene>
    <name evidence="2" type="ORF">HGA07_29855</name>
</gene>
<dbReference type="CDD" id="cd00093">
    <property type="entry name" value="HTH_XRE"/>
    <property type="match status" value="1"/>
</dbReference>
<feature type="domain" description="HTH cro/C1-type" evidence="1">
    <location>
        <begin position="8"/>
        <end position="62"/>
    </location>
</feature>
<keyword evidence="3" id="KW-1185">Reference proteome</keyword>
<reference evidence="2 3" key="1">
    <citation type="submission" date="2020-04" db="EMBL/GenBank/DDBJ databases">
        <title>MicrobeNet Type strains.</title>
        <authorList>
            <person name="Nicholson A.C."/>
        </authorList>
    </citation>
    <scope>NUCLEOTIDE SEQUENCE [LARGE SCALE GENOMIC DNA]</scope>
    <source>
        <strain evidence="2 3">DSM 44445</strain>
    </source>
</reference>
<dbReference type="Gene3D" id="1.10.260.40">
    <property type="entry name" value="lambda repressor-like DNA-binding domains"/>
    <property type="match status" value="1"/>
</dbReference>
<dbReference type="GO" id="GO:0003677">
    <property type="term" value="F:DNA binding"/>
    <property type="evidence" value="ECO:0007669"/>
    <property type="project" value="InterPro"/>
</dbReference>
<dbReference type="PROSITE" id="PS50943">
    <property type="entry name" value="HTH_CROC1"/>
    <property type="match status" value="1"/>
</dbReference>
<dbReference type="Pfam" id="PF01381">
    <property type="entry name" value="HTH_3"/>
    <property type="match status" value="1"/>
</dbReference>
<dbReference type="SUPFAM" id="SSF47413">
    <property type="entry name" value="lambda repressor-like DNA-binding domains"/>
    <property type="match status" value="1"/>
</dbReference>
<dbReference type="RefSeq" id="WP_157171614.1">
    <property type="nucleotide sequence ID" value="NZ_CAWPHS010000058.1"/>
</dbReference>
<dbReference type="InterPro" id="IPR010982">
    <property type="entry name" value="Lambda_DNA-bd_dom_sf"/>
</dbReference>
<evidence type="ECO:0000259" key="1">
    <source>
        <dbReference type="PROSITE" id="PS50943"/>
    </source>
</evidence>
<evidence type="ECO:0000313" key="2">
    <source>
        <dbReference type="EMBL" id="NKY89778.1"/>
    </source>
</evidence>
<dbReference type="Proteomes" id="UP000523447">
    <property type="component" value="Unassembled WGS sequence"/>
</dbReference>
<evidence type="ECO:0000313" key="3">
    <source>
        <dbReference type="Proteomes" id="UP000523447"/>
    </source>
</evidence>
<name>A0A7X6M3Q1_9NOCA</name>